<keyword evidence="2" id="KW-0540">Nuclease</keyword>
<dbReference type="PANTHER" id="PTHR30015">
    <property type="entry name" value="MRR RESTRICTION SYSTEM PROTEIN"/>
    <property type="match status" value="1"/>
</dbReference>
<dbReference type="Gene3D" id="3.40.1420.30">
    <property type="match status" value="1"/>
</dbReference>
<evidence type="ECO:0000313" key="2">
    <source>
        <dbReference type="EMBL" id="USH00637.1"/>
    </source>
</evidence>
<dbReference type="GeneID" id="72777505"/>
<name>A0A9E7MCA1_9EURY</name>
<organism evidence="2 3">
    <name type="scientific">Thermococcus argininiproducens</name>
    <dbReference type="NCBI Taxonomy" id="2866384"/>
    <lineage>
        <taxon>Archaea</taxon>
        <taxon>Methanobacteriati</taxon>
        <taxon>Methanobacteriota</taxon>
        <taxon>Thermococci</taxon>
        <taxon>Thermococcales</taxon>
        <taxon>Thermococcaceae</taxon>
        <taxon>Thermococcus</taxon>
    </lineage>
</organism>
<dbReference type="GO" id="GO:0015666">
    <property type="term" value="F:restriction endodeoxyribonuclease activity"/>
    <property type="evidence" value="ECO:0007669"/>
    <property type="project" value="TreeGrafter"/>
</dbReference>
<dbReference type="KEGG" id="thei:K1720_04130"/>
<accession>A0A9E7MCA1</accession>
<dbReference type="GO" id="GO:0009307">
    <property type="term" value="P:DNA restriction-modification system"/>
    <property type="evidence" value="ECO:0007669"/>
    <property type="project" value="InterPro"/>
</dbReference>
<reference evidence="2 3" key="1">
    <citation type="submission" date="2021-08" db="EMBL/GenBank/DDBJ databases">
        <title>Thermococcus onnuriiensis IOH2.</title>
        <authorList>
            <person name="Park Y.-J."/>
        </authorList>
    </citation>
    <scope>NUCLEOTIDE SEQUENCE [LARGE SCALE GENOMIC DNA]</scope>
    <source>
        <strain evidence="2 3">IOH2</strain>
    </source>
</reference>
<dbReference type="InterPro" id="IPR011335">
    <property type="entry name" value="Restrct_endonuc-II-like"/>
</dbReference>
<dbReference type="AlphaFoldDB" id="A0A9E7MCA1"/>
<gene>
    <name evidence="2" type="ORF">K1720_04130</name>
</gene>
<evidence type="ECO:0000259" key="1">
    <source>
        <dbReference type="Pfam" id="PF04471"/>
    </source>
</evidence>
<dbReference type="Pfam" id="PF04471">
    <property type="entry name" value="Mrr_cat"/>
    <property type="match status" value="1"/>
</dbReference>
<feature type="domain" description="Restriction endonuclease type IV Mrr" evidence="1">
    <location>
        <begin position="9"/>
        <end position="123"/>
    </location>
</feature>
<dbReference type="SUPFAM" id="SSF160574">
    <property type="entry name" value="BT0923-like"/>
    <property type="match status" value="1"/>
</dbReference>
<dbReference type="InterPro" id="IPR052906">
    <property type="entry name" value="Type_IV_Methyl-Rstrct_Enzyme"/>
</dbReference>
<dbReference type="RefSeq" id="WP_251950143.1">
    <property type="nucleotide sequence ID" value="NZ_CP080572.1"/>
</dbReference>
<dbReference type="EMBL" id="CP080572">
    <property type="protein sequence ID" value="USH00637.1"/>
    <property type="molecule type" value="Genomic_DNA"/>
</dbReference>
<keyword evidence="2" id="KW-0255">Endonuclease</keyword>
<dbReference type="InterPro" id="IPR011856">
    <property type="entry name" value="tRNA_endonuc-like_dom_sf"/>
</dbReference>
<dbReference type="SUPFAM" id="SSF52980">
    <property type="entry name" value="Restriction endonuclease-like"/>
    <property type="match status" value="1"/>
</dbReference>
<protein>
    <submittedName>
        <fullName evidence="2">Restriction endonuclease</fullName>
    </submittedName>
</protein>
<dbReference type="GO" id="GO:0003677">
    <property type="term" value="F:DNA binding"/>
    <property type="evidence" value="ECO:0007669"/>
    <property type="project" value="InterPro"/>
</dbReference>
<evidence type="ECO:0000313" key="3">
    <source>
        <dbReference type="Proteomes" id="UP001056425"/>
    </source>
</evidence>
<sequence length="716" mass="81810">MKWNLEILQEASRETLIKTLVNLLELMGFRNVEMVDSPEEWGIDILALRDDPIAGFEKYVIKVKSGALTSSQDIEHFNEAIGRAKADKGIFVSINGYTKDAKLLVGKEYKGRVIIWDGEKLVEDLNNKEVPVSEELLEKITRKKEQEKLEEKRKAVLKVIRLDTPLLYSFSPDKVFEQISSLLEKKYKIKKEDIILKTLILEASTAYIFSWSALVGDTKDKAVIFSKEEILPFVSRDEELDKKVSKALLESGSAIKATEIRVIEPLTPNEAVLLVKSRLAEDLKVSQSSIILHSRRKVYIPKRVLLELQVGINSAKGEVDLKSKEARVKIEPLSREKLIEIAKEECMNLLGEELREISFEPKENVAIINGQVSRFLFGAAVHIYSGRVLKRKSKIKRDAILSEVSKKYPGGKVISFTEREDKAIIDVLAPEGIVVLEFNLETGDYVVKEKLVHPYNLAKIAKDLIEANFDIKDLELSDFKVRDHKNLELLLKSEDGKVLVKVDGKTGDIMDYFVEITPEKAEKIISKKYPDWRIKKVEDLKDSYKIELENDKLLLKLSLSKDGKLLTEVDKYLKEDVVKKIAKEFLEEKGITADIKELELDENWKVKFAGKERVGEILIERVSGRVLKSDIFLTEFIIEETYQSHVSEKFAEKNPKTETIIVHKERGYAIIKLSGDNGFYYAKVDLRTGKILKEDMIPRKGLKAKIKKLQLDAKYK</sequence>
<keyword evidence="2" id="KW-0378">Hydrolase</keyword>
<dbReference type="Gene3D" id="3.40.1350.10">
    <property type="match status" value="1"/>
</dbReference>
<dbReference type="Proteomes" id="UP001056425">
    <property type="component" value="Chromosome"/>
</dbReference>
<dbReference type="PANTHER" id="PTHR30015:SF7">
    <property type="entry name" value="TYPE IV METHYL-DIRECTED RESTRICTION ENZYME ECOKMRR"/>
    <property type="match status" value="1"/>
</dbReference>
<keyword evidence="3" id="KW-1185">Reference proteome</keyword>
<proteinExistence type="predicted"/>
<dbReference type="InterPro" id="IPR007560">
    <property type="entry name" value="Restrct_endonuc_IV_Mrr"/>
</dbReference>